<evidence type="ECO:0000313" key="1">
    <source>
        <dbReference type="EMBL" id="KAJ9664665.1"/>
    </source>
</evidence>
<keyword evidence="2" id="KW-1185">Reference proteome</keyword>
<proteinExistence type="predicted"/>
<dbReference type="EMBL" id="JAPDRQ010000001">
    <property type="protein sequence ID" value="KAJ9664665.1"/>
    <property type="molecule type" value="Genomic_DNA"/>
</dbReference>
<name>A0ACC3AKQ1_9EURO</name>
<gene>
    <name evidence="1" type="ORF">H2198_000011</name>
</gene>
<comment type="caution">
    <text evidence="1">The sequence shown here is derived from an EMBL/GenBank/DDBJ whole genome shotgun (WGS) entry which is preliminary data.</text>
</comment>
<evidence type="ECO:0000313" key="2">
    <source>
        <dbReference type="Proteomes" id="UP001172386"/>
    </source>
</evidence>
<dbReference type="Proteomes" id="UP001172386">
    <property type="component" value="Unassembled WGS sequence"/>
</dbReference>
<protein>
    <submittedName>
        <fullName evidence="1">Uncharacterized protein</fullName>
    </submittedName>
</protein>
<sequence length="596" mass="67814">MPSNSDIRRSMLEELLEGQPTTKKRKTTQAAPIGTIMLDAQRAFDEKRYNTAIRLFSHALENLRDRKADLIHIYDLRGTSYVKIAQHDLALKDAKEMIKVDRSDARGYLKCAHIEQLRGRLPEATRICEYGLKKIPASDKGYKRLETCLVRIKEQARSKVVYEKGTDPFSVLPPELLDIVLDCFDYKDTVAVMRVSKKWRDVLRSTDTISRNVDFRRSLKTLTYEQVRVAFTRVGKTPKLMALAHMNENACRYATQELSHWIRWESLESFIVEEGKMQLSRLRFEKFKRLRVFHIGPAASLNQDLPKILETCPNLEVGSFQGNLSQGLSDAFTNRSLPMNHKLRTLIICGRSNNLCLPTECLFPSLERLDLQHARFSDDLDLRNYASLRDLALRKVHVEDNLRTAAGLTTFELDGPYPDIYPQPEEIKMPAADLERIILKGPDSIRFLGHSFRQGLSSTKLQYLSISDFVTFSQVAGRSISSDLALLSGMQGIEAFSGVGTLVIKDDHIIDTDFMLISAMFPALQSIDIEAERITDAFVSDLVRQPCCKINTITLRNCPNVPSNIVKWGQMRNVEITIVKYGAKGDVMSGRLVRYE</sequence>
<organism evidence="1 2">
    <name type="scientific">Neophaeococcomyces mojaviensis</name>
    <dbReference type="NCBI Taxonomy" id="3383035"/>
    <lineage>
        <taxon>Eukaryota</taxon>
        <taxon>Fungi</taxon>
        <taxon>Dikarya</taxon>
        <taxon>Ascomycota</taxon>
        <taxon>Pezizomycotina</taxon>
        <taxon>Eurotiomycetes</taxon>
        <taxon>Chaetothyriomycetidae</taxon>
        <taxon>Chaetothyriales</taxon>
        <taxon>Chaetothyriales incertae sedis</taxon>
        <taxon>Neophaeococcomyces</taxon>
    </lineage>
</organism>
<accession>A0ACC3AKQ1</accession>
<reference evidence="1" key="1">
    <citation type="submission" date="2022-10" db="EMBL/GenBank/DDBJ databases">
        <title>Culturing micro-colonial fungi from biological soil crusts in the Mojave desert and describing Neophaeococcomyces mojavensis, and introducing the new genera and species Taxawa tesnikishii.</title>
        <authorList>
            <person name="Kurbessoian T."/>
            <person name="Stajich J.E."/>
        </authorList>
    </citation>
    <scope>NUCLEOTIDE SEQUENCE</scope>
    <source>
        <strain evidence="1">JES_112</strain>
    </source>
</reference>